<proteinExistence type="predicted"/>
<evidence type="ECO:0000256" key="1">
    <source>
        <dbReference type="SAM" id="MobiDB-lite"/>
    </source>
</evidence>
<keyword evidence="3" id="KW-1185">Reference proteome</keyword>
<dbReference type="EMBL" id="CABITT030000004">
    <property type="protein sequence ID" value="VVB01594.1"/>
    <property type="molecule type" value="Genomic_DNA"/>
</dbReference>
<feature type="compositionally biased region" description="Basic and acidic residues" evidence="1">
    <location>
        <begin position="1"/>
        <end position="10"/>
    </location>
</feature>
<feature type="region of interest" description="Disordered" evidence="1">
    <location>
        <begin position="1"/>
        <end position="29"/>
    </location>
</feature>
<accession>A0A565BJU8</accession>
<protein>
    <submittedName>
        <fullName evidence="2">Uncharacterized protein</fullName>
    </submittedName>
</protein>
<organism evidence="2 3">
    <name type="scientific">Arabis nemorensis</name>
    <dbReference type="NCBI Taxonomy" id="586526"/>
    <lineage>
        <taxon>Eukaryota</taxon>
        <taxon>Viridiplantae</taxon>
        <taxon>Streptophyta</taxon>
        <taxon>Embryophyta</taxon>
        <taxon>Tracheophyta</taxon>
        <taxon>Spermatophyta</taxon>
        <taxon>Magnoliopsida</taxon>
        <taxon>eudicotyledons</taxon>
        <taxon>Gunneridae</taxon>
        <taxon>Pentapetalae</taxon>
        <taxon>rosids</taxon>
        <taxon>malvids</taxon>
        <taxon>Brassicales</taxon>
        <taxon>Brassicaceae</taxon>
        <taxon>Arabideae</taxon>
        <taxon>Arabis</taxon>
    </lineage>
</organism>
<dbReference type="Proteomes" id="UP000489600">
    <property type="component" value="Unassembled WGS sequence"/>
</dbReference>
<comment type="caution">
    <text evidence="2">The sequence shown here is derived from an EMBL/GenBank/DDBJ whole genome shotgun (WGS) entry which is preliminary data.</text>
</comment>
<sequence>MRSRSEDQKTRSGSPLSLGIISPNDVSDVEIGPATSVGVAIRIHSEMSSPKVSPLEITLHISMMTQSSESDSSP</sequence>
<evidence type="ECO:0000313" key="2">
    <source>
        <dbReference type="EMBL" id="VVB01594.1"/>
    </source>
</evidence>
<reference evidence="2" key="1">
    <citation type="submission" date="2019-07" db="EMBL/GenBank/DDBJ databases">
        <authorList>
            <person name="Dittberner H."/>
        </authorList>
    </citation>
    <scope>NUCLEOTIDE SEQUENCE [LARGE SCALE GENOMIC DNA]</scope>
</reference>
<name>A0A565BJU8_9BRAS</name>
<evidence type="ECO:0000313" key="3">
    <source>
        <dbReference type="Proteomes" id="UP000489600"/>
    </source>
</evidence>
<dbReference type="AlphaFoldDB" id="A0A565BJU8"/>
<gene>
    <name evidence="2" type="ORF">ANE_LOCUS12038</name>
</gene>